<dbReference type="SUPFAM" id="SSF88946">
    <property type="entry name" value="Sigma2 domain of RNA polymerase sigma factors"/>
    <property type="match status" value="1"/>
</dbReference>
<keyword evidence="4" id="KW-0804">Transcription</keyword>
<dbReference type="InterPro" id="IPR036388">
    <property type="entry name" value="WH-like_DNA-bd_sf"/>
</dbReference>
<gene>
    <name evidence="7" type="ORF">KE626_08375</name>
</gene>
<accession>A0ABS5IX02</accession>
<dbReference type="PANTHER" id="PTHR43133">
    <property type="entry name" value="RNA POLYMERASE ECF-TYPE SIGMA FACTO"/>
    <property type="match status" value="1"/>
</dbReference>
<dbReference type="Pfam" id="PF08281">
    <property type="entry name" value="Sigma70_r4_2"/>
    <property type="match status" value="1"/>
</dbReference>
<keyword evidence="2" id="KW-0805">Transcription regulation</keyword>
<sequence>MPEHPGDEVILALLKTGNTGDAFEFIFKKYYRLMWTKAYLGTNDPVAADDLVQLVLSGMWEKKLYRNINGCLKSYLLTAVRNQVNDYHKVKQRALKKIEKYAETVTHSGMYESNILKERDMEDRWNAQEQLHRQLHELLSELPAQRQRAFTLVYMQQKKYHEVADNMGISINSLKTHLKIAVKTLRNKLLPPVSE</sequence>
<evidence type="ECO:0000259" key="6">
    <source>
        <dbReference type="Pfam" id="PF08281"/>
    </source>
</evidence>
<dbReference type="InterPro" id="IPR013249">
    <property type="entry name" value="RNA_pol_sigma70_r4_t2"/>
</dbReference>
<keyword evidence="3" id="KW-0731">Sigma factor</keyword>
<dbReference type="InterPro" id="IPR014284">
    <property type="entry name" value="RNA_pol_sigma-70_dom"/>
</dbReference>
<dbReference type="EMBL" id="JAGTXB010000003">
    <property type="protein sequence ID" value="MBS0027321.1"/>
    <property type="molecule type" value="Genomic_DNA"/>
</dbReference>
<protein>
    <submittedName>
        <fullName evidence="7">Sigma-70 family RNA polymerase sigma factor</fullName>
    </submittedName>
</protein>
<reference evidence="7 8" key="1">
    <citation type="submission" date="2021-04" db="EMBL/GenBank/DDBJ databases">
        <title>Chitinophaga sp. nov., isolated from the rhizosphere soil.</title>
        <authorList>
            <person name="He S."/>
        </authorList>
    </citation>
    <scope>NUCLEOTIDE SEQUENCE [LARGE SCALE GENOMIC DNA]</scope>
    <source>
        <strain evidence="7 8">2R12</strain>
    </source>
</reference>
<dbReference type="PANTHER" id="PTHR43133:SF46">
    <property type="entry name" value="RNA POLYMERASE SIGMA-70 FACTOR ECF SUBFAMILY"/>
    <property type="match status" value="1"/>
</dbReference>
<dbReference type="InterPro" id="IPR013324">
    <property type="entry name" value="RNA_pol_sigma_r3/r4-like"/>
</dbReference>
<evidence type="ECO:0000256" key="4">
    <source>
        <dbReference type="ARBA" id="ARBA00023163"/>
    </source>
</evidence>
<organism evidence="7 8">
    <name type="scientific">Chitinophaga hostae</name>
    <dbReference type="NCBI Taxonomy" id="2831022"/>
    <lineage>
        <taxon>Bacteria</taxon>
        <taxon>Pseudomonadati</taxon>
        <taxon>Bacteroidota</taxon>
        <taxon>Chitinophagia</taxon>
        <taxon>Chitinophagales</taxon>
        <taxon>Chitinophagaceae</taxon>
        <taxon>Chitinophaga</taxon>
    </lineage>
</organism>
<dbReference type="SUPFAM" id="SSF88659">
    <property type="entry name" value="Sigma3 and sigma4 domains of RNA polymerase sigma factors"/>
    <property type="match status" value="1"/>
</dbReference>
<dbReference type="Pfam" id="PF04542">
    <property type="entry name" value="Sigma70_r2"/>
    <property type="match status" value="1"/>
</dbReference>
<evidence type="ECO:0000256" key="2">
    <source>
        <dbReference type="ARBA" id="ARBA00023015"/>
    </source>
</evidence>
<dbReference type="InterPro" id="IPR007627">
    <property type="entry name" value="RNA_pol_sigma70_r2"/>
</dbReference>
<feature type="domain" description="RNA polymerase sigma factor 70 region 4 type 2" evidence="6">
    <location>
        <begin position="133"/>
        <end position="185"/>
    </location>
</feature>
<dbReference type="InterPro" id="IPR039425">
    <property type="entry name" value="RNA_pol_sigma-70-like"/>
</dbReference>
<dbReference type="Gene3D" id="1.10.1740.10">
    <property type="match status" value="1"/>
</dbReference>
<dbReference type="NCBIfam" id="TIGR02937">
    <property type="entry name" value="sigma70-ECF"/>
    <property type="match status" value="1"/>
</dbReference>
<keyword evidence="8" id="KW-1185">Reference proteome</keyword>
<dbReference type="Gene3D" id="1.10.10.10">
    <property type="entry name" value="Winged helix-like DNA-binding domain superfamily/Winged helix DNA-binding domain"/>
    <property type="match status" value="1"/>
</dbReference>
<evidence type="ECO:0000256" key="3">
    <source>
        <dbReference type="ARBA" id="ARBA00023082"/>
    </source>
</evidence>
<comment type="similarity">
    <text evidence="1">Belongs to the sigma-70 factor family. ECF subfamily.</text>
</comment>
<proteinExistence type="inferred from homology"/>
<dbReference type="Proteomes" id="UP000676386">
    <property type="component" value="Unassembled WGS sequence"/>
</dbReference>
<evidence type="ECO:0000256" key="1">
    <source>
        <dbReference type="ARBA" id="ARBA00010641"/>
    </source>
</evidence>
<evidence type="ECO:0000259" key="5">
    <source>
        <dbReference type="Pfam" id="PF04542"/>
    </source>
</evidence>
<name>A0ABS5IX02_9BACT</name>
<dbReference type="InterPro" id="IPR013325">
    <property type="entry name" value="RNA_pol_sigma_r2"/>
</dbReference>
<comment type="caution">
    <text evidence="7">The sequence shown here is derived from an EMBL/GenBank/DDBJ whole genome shotgun (WGS) entry which is preliminary data.</text>
</comment>
<feature type="domain" description="RNA polymerase sigma-70 region 2" evidence="5">
    <location>
        <begin position="27"/>
        <end position="93"/>
    </location>
</feature>
<dbReference type="RefSeq" id="WP_211972421.1">
    <property type="nucleotide sequence ID" value="NZ_JAGTXB010000003.1"/>
</dbReference>
<evidence type="ECO:0000313" key="8">
    <source>
        <dbReference type="Proteomes" id="UP000676386"/>
    </source>
</evidence>
<evidence type="ECO:0000313" key="7">
    <source>
        <dbReference type="EMBL" id="MBS0027321.1"/>
    </source>
</evidence>